<dbReference type="AlphaFoldDB" id="A0A382FVJ5"/>
<dbReference type="EMBL" id="UINC01051614">
    <property type="protein sequence ID" value="SVB65981.1"/>
    <property type="molecule type" value="Genomic_DNA"/>
</dbReference>
<name>A0A382FVJ5_9ZZZZ</name>
<sequence>DFSHVDISCTTSIYQMLDIYDVFESFIELDCWFDASIVQTPKYLDPSLILLEYKKETYKDIEKTYELLQKNKKTRFNNYQHKDGLSAKYWLDYIVNYVKNFKPKYREYNRWLIYRKKSDKIWDQNFNDYFQNYQIEDNELIRVK</sequence>
<accession>A0A382FVJ5</accession>
<reference evidence="1" key="1">
    <citation type="submission" date="2018-05" db="EMBL/GenBank/DDBJ databases">
        <authorList>
            <person name="Lanie J.A."/>
            <person name="Ng W.-L."/>
            <person name="Kazmierczak K.M."/>
            <person name="Andrzejewski T.M."/>
            <person name="Davidsen T.M."/>
            <person name="Wayne K.J."/>
            <person name="Tettelin H."/>
            <person name="Glass J.I."/>
            <person name="Rusch D."/>
            <person name="Podicherti R."/>
            <person name="Tsui H.-C.T."/>
            <person name="Winkler M.E."/>
        </authorList>
    </citation>
    <scope>NUCLEOTIDE SEQUENCE</scope>
</reference>
<evidence type="ECO:0000313" key="1">
    <source>
        <dbReference type="EMBL" id="SVB65981.1"/>
    </source>
</evidence>
<feature type="non-terminal residue" evidence="1">
    <location>
        <position position="1"/>
    </location>
</feature>
<gene>
    <name evidence="1" type="ORF">METZ01_LOCUS218835</name>
</gene>
<protein>
    <submittedName>
        <fullName evidence="1">Uncharacterized protein</fullName>
    </submittedName>
</protein>
<proteinExistence type="predicted"/>
<organism evidence="1">
    <name type="scientific">marine metagenome</name>
    <dbReference type="NCBI Taxonomy" id="408172"/>
    <lineage>
        <taxon>unclassified sequences</taxon>
        <taxon>metagenomes</taxon>
        <taxon>ecological metagenomes</taxon>
    </lineage>
</organism>